<evidence type="ECO:0000256" key="1">
    <source>
        <dbReference type="SAM" id="Phobius"/>
    </source>
</evidence>
<evidence type="ECO:0000313" key="2">
    <source>
        <dbReference type="EMBL" id="CAF2056919.1"/>
    </source>
</evidence>
<evidence type="ECO:0000313" key="5">
    <source>
        <dbReference type="Proteomes" id="UP000663887"/>
    </source>
</evidence>
<dbReference type="EMBL" id="CAJNRE010014731">
    <property type="protein sequence ID" value="CAF2130519.1"/>
    <property type="molecule type" value="Genomic_DNA"/>
</dbReference>
<keyword evidence="1" id="KW-0812">Transmembrane</keyword>
<feature type="transmembrane region" description="Helical" evidence="1">
    <location>
        <begin position="7"/>
        <end position="27"/>
    </location>
</feature>
<dbReference type="Proteomes" id="UP000663842">
    <property type="component" value="Unassembled WGS sequence"/>
</dbReference>
<name>A0A816Q786_9BILA</name>
<comment type="caution">
    <text evidence="2">The sequence shown here is derived from an EMBL/GenBank/DDBJ whole genome shotgun (WGS) entry which is preliminary data.</text>
</comment>
<dbReference type="EMBL" id="CAJNRG010003376">
    <property type="protein sequence ID" value="CAF2056919.1"/>
    <property type="molecule type" value="Genomic_DNA"/>
</dbReference>
<protein>
    <submittedName>
        <fullName evidence="2">Uncharacterized protein</fullName>
    </submittedName>
</protein>
<evidence type="ECO:0000313" key="4">
    <source>
        <dbReference type="EMBL" id="CAF3948365.1"/>
    </source>
</evidence>
<dbReference type="Proteomes" id="UP000663824">
    <property type="component" value="Unassembled WGS sequence"/>
</dbReference>
<keyword evidence="1" id="KW-1133">Transmembrane helix</keyword>
<sequence>MCRLRFYQQYFIIIIIIIIITLVQLSINIDLSKVTEKDCQAMNGSRMEALCWYHQQNNLHSNEISNYWFKFYNGTLVNDIKNNIVEHFAPARTIIHVYNYRQVYFYPYALLYHFLNMFFLSRKPIDIGI</sequence>
<gene>
    <name evidence="3" type="ORF">MBJ925_LOCUS27500</name>
    <name evidence="4" type="ORF">UXM345_LOCUS13185</name>
    <name evidence="2" type="ORF">XDN619_LOCUS9860</name>
</gene>
<dbReference type="EMBL" id="CAJOBF010001412">
    <property type="protein sequence ID" value="CAF3948365.1"/>
    <property type="molecule type" value="Genomic_DNA"/>
</dbReference>
<proteinExistence type="predicted"/>
<evidence type="ECO:0000313" key="3">
    <source>
        <dbReference type="EMBL" id="CAF2130519.1"/>
    </source>
</evidence>
<organism evidence="2 5">
    <name type="scientific">Rotaria magnacalcarata</name>
    <dbReference type="NCBI Taxonomy" id="392030"/>
    <lineage>
        <taxon>Eukaryota</taxon>
        <taxon>Metazoa</taxon>
        <taxon>Spiralia</taxon>
        <taxon>Gnathifera</taxon>
        <taxon>Rotifera</taxon>
        <taxon>Eurotatoria</taxon>
        <taxon>Bdelloidea</taxon>
        <taxon>Philodinida</taxon>
        <taxon>Philodinidae</taxon>
        <taxon>Rotaria</taxon>
    </lineage>
</organism>
<dbReference type="AlphaFoldDB" id="A0A816Q786"/>
<dbReference type="Proteomes" id="UP000663887">
    <property type="component" value="Unassembled WGS sequence"/>
</dbReference>
<reference evidence="2" key="1">
    <citation type="submission" date="2021-02" db="EMBL/GenBank/DDBJ databases">
        <authorList>
            <person name="Nowell W R."/>
        </authorList>
    </citation>
    <scope>NUCLEOTIDE SEQUENCE</scope>
</reference>
<keyword evidence="1" id="KW-0472">Membrane</keyword>
<feature type="transmembrane region" description="Helical" evidence="1">
    <location>
        <begin position="103"/>
        <end position="120"/>
    </location>
</feature>
<accession>A0A816Q786</accession>